<evidence type="ECO:0000256" key="1">
    <source>
        <dbReference type="ARBA" id="ARBA00006226"/>
    </source>
</evidence>
<sequence length="97" mass="10979">MKPRWIAPARQDRANIIDTIAAENPGAALKMDDLFSDVAKRLSVFPNLGRVGRIPGTRELLPHESYRLVYEVDDAADTVWVIALMHTARQWPPVRDD</sequence>
<evidence type="ECO:0000313" key="3">
    <source>
        <dbReference type="EMBL" id="MEN2989687.1"/>
    </source>
</evidence>
<gene>
    <name evidence="3" type="ORF">WG926_15330</name>
</gene>
<accession>A0ABU9YLT8</accession>
<evidence type="ECO:0000313" key="4">
    <source>
        <dbReference type="Proteomes" id="UP001413721"/>
    </source>
</evidence>
<name>A0ABU9YLT8_9PROT</name>
<evidence type="ECO:0000256" key="2">
    <source>
        <dbReference type="ARBA" id="ARBA00022649"/>
    </source>
</evidence>
<reference evidence="3 4" key="1">
    <citation type="submission" date="2024-03" db="EMBL/GenBank/DDBJ databases">
        <title>High-quality draft genome sequencing of Tistrella sp. BH-R2-4.</title>
        <authorList>
            <person name="Dong C."/>
        </authorList>
    </citation>
    <scope>NUCLEOTIDE SEQUENCE [LARGE SCALE GENOMIC DNA]</scope>
    <source>
        <strain evidence="3 4">BH-R2-4</strain>
    </source>
</reference>
<comment type="caution">
    <text evidence="3">The sequence shown here is derived from an EMBL/GenBank/DDBJ whole genome shotgun (WGS) entry which is preliminary data.</text>
</comment>
<dbReference type="PANTHER" id="PTHR33755">
    <property type="entry name" value="TOXIN PARE1-RELATED"/>
    <property type="match status" value="1"/>
</dbReference>
<keyword evidence="4" id="KW-1185">Reference proteome</keyword>
<organism evidence="3 4">
    <name type="scientific">Tistrella arctica</name>
    <dbReference type="NCBI Taxonomy" id="3133430"/>
    <lineage>
        <taxon>Bacteria</taxon>
        <taxon>Pseudomonadati</taxon>
        <taxon>Pseudomonadota</taxon>
        <taxon>Alphaproteobacteria</taxon>
        <taxon>Geminicoccales</taxon>
        <taxon>Geminicoccaceae</taxon>
        <taxon>Tistrella</taxon>
    </lineage>
</organism>
<dbReference type="InterPro" id="IPR035093">
    <property type="entry name" value="RelE/ParE_toxin_dom_sf"/>
</dbReference>
<dbReference type="PANTHER" id="PTHR33755:SF6">
    <property type="entry name" value="PLASMID STABILIZATION SYSTEM PROTEIN"/>
    <property type="match status" value="1"/>
</dbReference>
<protein>
    <submittedName>
        <fullName evidence="3">Type II toxin-antitoxin system RelE/ParE family toxin</fullName>
    </submittedName>
</protein>
<keyword evidence="2" id="KW-1277">Toxin-antitoxin system</keyword>
<proteinExistence type="inferred from homology"/>
<dbReference type="Proteomes" id="UP001413721">
    <property type="component" value="Unassembled WGS sequence"/>
</dbReference>
<comment type="similarity">
    <text evidence="1">Belongs to the RelE toxin family.</text>
</comment>
<dbReference type="EMBL" id="JBBKTW010000005">
    <property type="protein sequence ID" value="MEN2989687.1"/>
    <property type="molecule type" value="Genomic_DNA"/>
</dbReference>
<dbReference type="Pfam" id="PF05016">
    <property type="entry name" value="ParE_toxin"/>
    <property type="match status" value="1"/>
</dbReference>
<dbReference type="RefSeq" id="WP_345937686.1">
    <property type="nucleotide sequence ID" value="NZ_JBBKTW010000005.1"/>
</dbReference>
<dbReference type="InterPro" id="IPR007712">
    <property type="entry name" value="RelE/ParE_toxin"/>
</dbReference>
<dbReference type="InterPro" id="IPR051803">
    <property type="entry name" value="TA_system_RelE-like_toxin"/>
</dbReference>
<dbReference type="Gene3D" id="3.30.2310.20">
    <property type="entry name" value="RelE-like"/>
    <property type="match status" value="1"/>
</dbReference>